<evidence type="ECO:0000259" key="5">
    <source>
        <dbReference type="Pfam" id="PF02709"/>
    </source>
</evidence>
<evidence type="ECO:0000256" key="1">
    <source>
        <dbReference type="ARBA" id="ARBA00006739"/>
    </source>
</evidence>
<feature type="domain" description="Glycosyltransferase 2-like" evidence="4">
    <location>
        <begin position="365"/>
        <end position="466"/>
    </location>
</feature>
<gene>
    <name evidence="7" type="ORF">CR155_18485</name>
</gene>
<dbReference type="InterPro" id="IPR001173">
    <property type="entry name" value="Glyco_trans_2-like"/>
</dbReference>
<dbReference type="CDD" id="cd02440">
    <property type="entry name" value="AdoMet_MTases"/>
    <property type="match status" value="1"/>
</dbReference>
<accession>A0A2N4UBT4</accession>
<dbReference type="InterPro" id="IPR027791">
    <property type="entry name" value="Galactosyl_T_C"/>
</dbReference>
<dbReference type="PANTHER" id="PTHR43179">
    <property type="entry name" value="RHAMNOSYLTRANSFERASE WBBL"/>
    <property type="match status" value="1"/>
</dbReference>
<evidence type="ECO:0000256" key="2">
    <source>
        <dbReference type="ARBA" id="ARBA00022676"/>
    </source>
</evidence>
<dbReference type="PANTHER" id="PTHR43179:SF12">
    <property type="entry name" value="GALACTOFURANOSYLTRANSFERASE GLFT2"/>
    <property type="match status" value="1"/>
</dbReference>
<organism evidence="7 8">
    <name type="scientific">Pollutimonas nitritireducens</name>
    <dbReference type="NCBI Taxonomy" id="2045209"/>
    <lineage>
        <taxon>Bacteria</taxon>
        <taxon>Pseudomonadati</taxon>
        <taxon>Pseudomonadota</taxon>
        <taxon>Betaproteobacteria</taxon>
        <taxon>Burkholderiales</taxon>
        <taxon>Alcaligenaceae</taxon>
        <taxon>Pollutimonas</taxon>
    </lineage>
</organism>
<keyword evidence="3" id="KW-0808">Transferase</keyword>
<dbReference type="Pfam" id="PF00535">
    <property type="entry name" value="Glycos_transf_2"/>
    <property type="match status" value="1"/>
</dbReference>
<dbReference type="Gene3D" id="3.40.50.150">
    <property type="entry name" value="Vaccinia Virus protein VP39"/>
    <property type="match status" value="1"/>
</dbReference>
<protein>
    <recommendedName>
        <fullName evidence="9">Glycosyltransferase</fullName>
    </recommendedName>
</protein>
<dbReference type="Gene3D" id="3.90.550.10">
    <property type="entry name" value="Spore Coat Polysaccharide Biosynthesis Protein SpsA, Chain A"/>
    <property type="match status" value="2"/>
</dbReference>
<dbReference type="InterPro" id="IPR029063">
    <property type="entry name" value="SAM-dependent_MTases_sf"/>
</dbReference>
<reference evidence="7 8" key="1">
    <citation type="submission" date="2017-10" db="EMBL/GenBank/DDBJ databases">
        <title>Two draft genome sequences of Pusillimonas sp. strains isolated from a nitrate- and radionuclide-contaminated groundwater in Russia.</title>
        <authorList>
            <person name="Grouzdev D.S."/>
            <person name="Tourova T.P."/>
            <person name="Goeva M.A."/>
            <person name="Babich T.L."/>
            <person name="Sokolova D.S."/>
            <person name="Abdullin R."/>
            <person name="Poltaraus A.B."/>
            <person name="Toshchakov S.V."/>
            <person name="Nazina T.N."/>
        </authorList>
    </citation>
    <scope>NUCLEOTIDE SEQUENCE [LARGE SCALE GENOMIC DNA]</scope>
    <source>
        <strain evidence="7 8">JR1/69-2-13</strain>
    </source>
</reference>
<evidence type="ECO:0000259" key="4">
    <source>
        <dbReference type="Pfam" id="PF00535"/>
    </source>
</evidence>
<dbReference type="CDD" id="cd04186">
    <property type="entry name" value="GT_2_like_c"/>
    <property type="match status" value="1"/>
</dbReference>
<name>A0A2N4UBT4_9BURK</name>
<dbReference type="SUPFAM" id="SSF53448">
    <property type="entry name" value="Nucleotide-diphospho-sugar transferases"/>
    <property type="match status" value="1"/>
</dbReference>
<comment type="caution">
    <text evidence="7">The sequence shown here is derived from an EMBL/GenBank/DDBJ whole genome shotgun (WGS) entry which is preliminary data.</text>
</comment>
<evidence type="ECO:0000256" key="3">
    <source>
        <dbReference type="ARBA" id="ARBA00022679"/>
    </source>
</evidence>
<keyword evidence="8" id="KW-1185">Reference proteome</keyword>
<feature type="domain" description="Methyltransferase type 11" evidence="6">
    <location>
        <begin position="37"/>
        <end position="130"/>
    </location>
</feature>
<dbReference type="AlphaFoldDB" id="A0A2N4UBT4"/>
<sequence length="800" mass="90256">MEFTGERFVPETHGEIELEHLHRYLLACEIVAGKAVLDIASGEGYGSAMMAKTAASVIGVDISAEAIEHANTRYLQENLKFLTGTCSAIPLRDASVDIVVSFETIEHHNEHEQMMSEIRRVLRPEGVLFISSPDKQNYSIEPDFTNEFHVKELFEQEFKDLLESHFQNTQYFGQRIIYGSGILTDAAETMVVTYKRDDWDVVRGAGLTKPIYWVAIASNGPLPAVPSGIFEESIELVLARKDNDWGIRVENTAADFRREIDRIVAERDQMLVDKDISYQREIDLLSTKLVDKDISYQREIDLLSTKLVDKDISYQREIDLLSTKLVDKDISYQREIDLLSTKYEQMLASSESMSVRLSHFTPKVSVVIVNYNGKHFLDNLLKSIKIQTEQPAEVIIVDNASTDGSVDYLREHYSWVKVIQSKENLGFAEGNNVGVRAASSALIALLNNDAIAEPQWLEYLLESWVDYIGKGVPIGAVSPKIRYLTKFLNIQISSDTSIANGNDGRPLGIAVDLNETRILDCDYIKPLPQSGFHNEENWPNQRIVRWTNGTANLLLPIEDLGQSSPVLRITSARPGGLMRTTVTISCEGTLLGEFVSTADFQSIDLRLPDTIHEKSFWVLNNAGSTLDERGNAADIGINQRDLNQFDQVKSINAFCGCSLLFERKVFLALNGFDERFFMYYEDADLAWRMRKAGLYFAFDARSIVRHIHAGSSIEWSPSFRYHVTRNQRLIALKNAPAQAIPKLIISLAKAYLRGKKTRISNDPSRPLNELTSTEIEHKAIYDAARLAPQILVQRALFIVK</sequence>
<evidence type="ECO:0000313" key="8">
    <source>
        <dbReference type="Proteomes" id="UP000234328"/>
    </source>
</evidence>
<comment type="similarity">
    <text evidence="1">Belongs to the glycosyltransferase 2 family.</text>
</comment>
<dbReference type="OrthoDB" id="9816564at2"/>
<dbReference type="Pfam" id="PF08241">
    <property type="entry name" value="Methyltransf_11"/>
    <property type="match status" value="1"/>
</dbReference>
<proteinExistence type="inferred from homology"/>
<dbReference type="SUPFAM" id="SSF53335">
    <property type="entry name" value="S-adenosyl-L-methionine-dependent methyltransferases"/>
    <property type="match status" value="1"/>
</dbReference>
<dbReference type="GO" id="GO:0016757">
    <property type="term" value="F:glycosyltransferase activity"/>
    <property type="evidence" value="ECO:0007669"/>
    <property type="project" value="UniProtKB-KW"/>
</dbReference>
<evidence type="ECO:0008006" key="9">
    <source>
        <dbReference type="Google" id="ProtNLM"/>
    </source>
</evidence>
<feature type="domain" description="Galactosyltransferase C-terminal" evidence="5">
    <location>
        <begin position="643"/>
        <end position="696"/>
    </location>
</feature>
<dbReference type="GO" id="GO:0008757">
    <property type="term" value="F:S-adenosylmethionine-dependent methyltransferase activity"/>
    <property type="evidence" value="ECO:0007669"/>
    <property type="project" value="InterPro"/>
</dbReference>
<evidence type="ECO:0000259" key="6">
    <source>
        <dbReference type="Pfam" id="PF08241"/>
    </source>
</evidence>
<dbReference type="InterPro" id="IPR029044">
    <property type="entry name" value="Nucleotide-diphossugar_trans"/>
</dbReference>
<dbReference type="InterPro" id="IPR013216">
    <property type="entry name" value="Methyltransf_11"/>
</dbReference>
<dbReference type="EMBL" id="PDNV01000013">
    <property type="protein sequence ID" value="PLC52484.1"/>
    <property type="molecule type" value="Genomic_DNA"/>
</dbReference>
<evidence type="ECO:0000313" key="7">
    <source>
        <dbReference type="EMBL" id="PLC52484.1"/>
    </source>
</evidence>
<dbReference type="Pfam" id="PF02709">
    <property type="entry name" value="Glyco_transf_7C"/>
    <property type="match status" value="1"/>
</dbReference>
<keyword evidence="2" id="KW-0328">Glycosyltransferase</keyword>
<dbReference type="Proteomes" id="UP000234328">
    <property type="component" value="Unassembled WGS sequence"/>
</dbReference>
<dbReference type="RefSeq" id="WP_102071503.1">
    <property type="nucleotide sequence ID" value="NZ_PDNV01000013.1"/>
</dbReference>